<evidence type="ECO:0000256" key="10">
    <source>
        <dbReference type="ARBA" id="ARBA00023136"/>
    </source>
</evidence>
<evidence type="ECO:0000313" key="16">
    <source>
        <dbReference type="Proteomes" id="UP001497525"/>
    </source>
</evidence>
<feature type="domain" description="BTB" evidence="14">
    <location>
        <begin position="120"/>
        <end position="229"/>
    </location>
</feature>
<keyword evidence="10 13" id="KW-0472">Membrane</keyword>
<accession>A0AAV2TSB6</accession>
<dbReference type="Gene3D" id="1.20.120.350">
    <property type="entry name" value="Voltage-gated potassium channels. Chain C"/>
    <property type="match status" value="1"/>
</dbReference>
<dbReference type="PANTHER" id="PTHR11537:SF254">
    <property type="entry name" value="POTASSIUM VOLTAGE-GATED CHANNEL PROTEIN SHAB"/>
    <property type="match status" value="1"/>
</dbReference>
<dbReference type="PRINTS" id="PR01491">
    <property type="entry name" value="KVCHANNEL"/>
</dbReference>
<sequence length="633" mass="71972">MHLTEMNANTRSESSDPADGNSIDYGKTTPRKDHQRRLQSVRNRGNKFPPSQLTGIKSDHRRTLGYKAARWFVNHVLTRPVHAPTVDSDDTWNPAQLRWDPDGPTYLTQEELLYSRTVSPQVNLNIGGEHHEVRWITLATIPNSRLGRLSLSNDPVEISNLCDNYSVTKNEFYFDRPARFFESILALYRTGHLHILDECCVLAFVEDLKYWGISEHLLESCCLQKYYQKKEHLEEEIQRINDVCLTQAEEENFGTGRCARIRKITWDLCEKPQSSMAARIFAFVSITFILLSIVGLNLSTIPSIRSNTNHTNVSTLTHEDPHIPNDQRLELLELVCIIWFTLEYFVRFMVAPNKCAFVKSPMNMIDLISILPFYFSKVFEVWLQSTVESLVSVRKVVQMFRILRILRIFKLARHSQGLQALGSTLAKSYKELGLLMLIVIIGVLLFSSLAYFVEKEDNNEQFSSIPSAFWWALITLTTVGYGDMTPKTILGKIVGSFCSIAGVLVIGLPIPIIVSNFEASYQDLVRKEKKLRQIEAIERLRIREQQKARFYTNLALKSGRSSMNSPGIDIVGKKRSGLSVVHSEPASEVDETESANQADMNTTAVSPFKQPLLDHRPTTSQSFCRSISDSPNA</sequence>
<organism evidence="15 16">
    <name type="scientific">Calicophoron daubneyi</name>
    <name type="common">Rumen fluke</name>
    <name type="synonym">Paramphistomum daubneyi</name>
    <dbReference type="NCBI Taxonomy" id="300641"/>
    <lineage>
        <taxon>Eukaryota</taxon>
        <taxon>Metazoa</taxon>
        <taxon>Spiralia</taxon>
        <taxon>Lophotrochozoa</taxon>
        <taxon>Platyhelminthes</taxon>
        <taxon>Trematoda</taxon>
        <taxon>Digenea</taxon>
        <taxon>Plagiorchiida</taxon>
        <taxon>Pronocephalata</taxon>
        <taxon>Paramphistomoidea</taxon>
        <taxon>Paramphistomidae</taxon>
        <taxon>Calicophoron</taxon>
    </lineage>
</organism>
<dbReference type="InterPro" id="IPR005821">
    <property type="entry name" value="Ion_trans_dom"/>
</dbReference>
<dbReference type="Gene3D" id="3.30.710.10">
    <property type="entry name" value="Potassium Channel Kv1.1, Chain A"/>
    <property type="match status" value="1"/>
</dbReference>
<dbReference type="GO" id="GO:0005251">
    <property type="term" value="F:delayed rectifier potassium channel activity"/>
    <property type="evidence" value="ECO:0007669"/>
    <property type="project" value="TreeGrafter"/>
</dbReference>
<evidence type="ECO:0000256" key="1">
    <source>
        <dbReference type="ARBA" id="ARBA00004141"/>
    </source>
</evidence>
<feature type="region of interest" description="Disordered" evidence="12">
    <location>
        <begin position="1"/>
        <end position="56"/>
    </location>
</feature>
<evidence type="ECO:0000259" key="14">
    <source>
        <dbReference type="SMART" id="SM00225"/>
    </source>
</evidence>
<comment type="caution">
    <text evidence="15">The sequence shown here is derived from an EMBL/GenBank/DDBJ whole genome shotgun (WGS) entry which is preliminary data.</text>
</comment>
<keyword evidence="7" id="KW-0630">Potassium</keyword>
<evidence type="ECO:0000256" key="2">
    <source>
        <dbReference type="ARBA" id="ARBA00022448"/>
    </source>
</evidence>
<evidence type="ECO:0000256" key="13">
    <source>
        <dbReference type="SAM" id="Phobius"/>
    </source>
</evidence>
<dbReference type="EMBL" id="CAXLJL010000623">
    <property type="protein sequence ID" value="CAL5139675.1"/>
    <property type="molecule type" value="Genomic_DNA"/>
</dbReference>
<evidence type="ECO:0000256" key="3">
    <source>
        <dbReference type="ARBA" id="ARBA00022538"/>
    </source>
</evidence>
<dbReference type="InterPro" id="IPR003968">
    <property type="entry name" value="K_chnl_volt-dep_Kv"/>
</dbReference>
<feature type="transmembrane region" description="Helical" evidence="13">
    <location>
        <begin position="494"/>
        <end position="514"/>
    </location>
</feature>
<feature type="transmembrane region" description="Helical" evidence="13">
    <location>
        <begin position="280"/>
        <end position="301"/>
    </location>
</feature>
<keyword evidence="4 13" id="KW-0812">Transmembrane</keyword>
<feature type="transmembrane region" description="Helical" evidence="13">
    <location>
        <begin position="432"/>
        <end position="453"/>
    </location>
</feature>
<feature type="compositionally biased region" description="Polar residues" evidence="12">
    <location>
        <begin position="594"/>
        <end position="605"/>
    </location>
</feature>
<dbReference type="InterPro" id="IPR011333">
    <property type="entry name" value="SKP1/BTB/POZ_sf"/>
</dbReference>
<keyword evidence="5" id="KW-0631">Potassium channel</keyword>
<dbReference type="PRINTS" id="PR01494">
    <property type="entry name" value="KV9CHANNEL"/>
</dbReference>
<dbReference type="Gene3D" id="1.10.287.70">
    <property type="match status" value="1"/>
</dbReference>
<evidence type="ECO:0000256" key="5">
    <source>
        <dbReference type="ARBA" id="ARBA00022826"/>
    </source>
</evidence>
<feature type="transmembrane region" description="Helical" evidence="13">
    <location>
        <begin position="465"/>
        <end position="482"/>
    </location>
</feature>
<dbReference type="Pfam" id="PF00520">
    <property type="entry name" value="Ion_trans"/>
    <property type="match status" value="1"/>
</dbReference>
<evidence type="ECO:0000256" key="12">
    <source>
        <dbReference type="SAM" id="MobiDB-lite"/>
    </source>
</evidence>
<keyword evidence="2" id="KW-0813">Transport</keyword>
<dbReference type="SUPFAM" id="SSF81324">
    <property type="entry name" value="Voltage-gated potassium channels"/>
    <property type="match status" value="1"/>
</dbReference>
<evidence type="ECO:0000256" key="9">
    <source>
        <dbReference type="ARBA" id="ARBA00023065"/>
    </source>
</evidence>
<proteinExistence type="predicted"/>
<evidence type="ECO:0000256" key="6">
    <source>
        <dbReference type="ARBA" id="ARBA00022882"/>
    </source>
</evidence>
<evidence type="ECO:0000256" key="11">
    <source>
        <dbReference type="ARBA" id="ARBA00023303"/>
    </source>
</evidence>
<dbReference type="PRINTS" id="PR00169">
    <property type="entry name" value="KCHANNEL"/>
</dbReference>
<dbReference type="GO" id="GO:0001508">
    <property type="term" value="P:action potential"/>
    <property type="evidence" value="ECO:0007669"/>
    <property type="project" value="TreeGrafter"/>
</dbReference>
<dbReference type="SMART" id="SM00225">
    <property type="entry name" value="BTB"/>
    <property type="match status" value="1"/>
</dbReference>
<dbReference type="Proteomes" id="UP001497525">
    <property type="component" value="Unassembled WGS sequence"/>
</dbReference>
<dbReference type="InterPro" id="IPR003971">
    <property type="entry name" value="K_chnl_volt-dep_Kv5/Kv9"/>
</dbReference>
<dbReference type="SUPFAM" id="SSF54695">
    <property type="entry name" value="POZ domain"/>
    <property type="match status" value="1"/>
</dbReference>
<comment type="subcellular location">
    <subcellularLocation>
        <location evidence="1">Membrane</location>
        <topology evidence="1">Multi-pass membrane protein</topology>
    </subcellularLocation>
</comment>
<evidence type="ECO:0000256" key="8">
    <source>
        <dbReference type="ARBA" id="ARBA00022989"/>
    </source>
</evidence>
<keyword evidence="3" id="KW-0633">Potassium transport</keyword>
<dbReference type="InterPro" id="IPR027359">
    <property type="entry name" value="Volt_channel_dom_sf"/>
</dbReference>
<keyword evidence="6" id="KW-0851">Voltage-gated channel</keyword>
<dbReference type="AlphaFoldDB" id="A0AAV2TSB6"/>
<evidence type="ECO:0000256" key="7">
    <source>
        <dbReference type="ARBA" id="ARBA00022958"/>
    </source>
</evidence>
<dbReference type="InterPro" id="IPR003131">
    <property type="entry name" value="T1-type_BTB"/>
</dbReference>
<gene>
    <name evidence="15" type="ORF">CDAUBV1_LOCUS14791</name>
</gene>
<feature type="region of interest" description="Disordered" evidence="12">
    <location>
        <begin position="582"/>
        <end position="633"/>
    </location>
</feature>
<evidence type="ECO:0000256" key="4">
    <source>
        <dbReference type="ARBA" id="ARBA00022692"/>
    </source>
</evidence>
<name>A0AAV2TSB6_CALDB</name>
<protein>
    <recommendedName>
        <fullName evidence="14">BTB domain-containing protein</fullName>
    </recommendedName>
</protein>
<dbReference type="InterPro" id="IPR000210">
    <property type="entry name" value="BTB/POZ_dom"/>
</dbReference>
<feature type="compositionally biased region" description="Polar residues" evidence="12">
    <location>
        <begin position="40"/>
        <end position="55"/>
    </location>
</feature>
<reference evidence="15" key="1">
    <citation type="submission" date="2024-06" db="EMBL/GenBank/DDBJ databases">
        <authorList>
            <person name="Liu X."/>
            <person name="Lenzi L."/>
            <person name="Haldenby T S."/>
            <person name="Uol C."/>
        </authorList>
    </citation>
    <scope>NUCLEOTIDE SEQUENCE</scope>
</reference>
<dbReference type="GO" id="GO:0051260">
    <property type="term" value="P:protein homooligomerization"/>
    <property type="evidence" value="ECO:0007669"/>
    <property type="project" value="InterPro"/>
</dbReference>
<feature type="compositionally biased region" description="Polar residues" evidence="12">
    <location>
        <begin position="618"/>
        <end position="633"/>
    </location>
</feature>
<feature type="compositionally biased region" description="Polar residues" evidence="12">
    <location>
        <begin position="1"/>
        <end position="12"/>
    </location>
</feature>
<keyword evidence="8 13" id="KW-1133">Transmembrane helix</keyword>
<keyword evidence="9" id="KW-0406">Ion transport</keyword>
<dbReference type="GO" id="GO:0008076">
    <property type="term" value="C:voltage-gated potassium channel complex"/>
    <property type="evidence" value="ECO:0007669"/>
    <property type="project" value="InterPro"/>
</dbReference>
<dbReference type="PANTHER" id="PTHR11537">
    <property type="entry name" value="VOLTAGE-GATED POTASSIUM CHANNEL"/>
    <property type="match status" value="1"/>
</dbReference>
<dbReference type="InterPro" id="IPR028325">
    <property type="entry name" value="VG_K_chnl"/>
</dbReference>
<evidence type="ECO:0000313" key="15">
    <source>
        <dbReference type="EMBL" id="CAL5139675.1"/>
    </source>
</evidence>
<dbReference type="Pfam" id="PF02214">
    <property type="entry name" value="BTB_2"/>
    <property type="match status" value="1"/>
</dbReference>
<dbReference type="FunFam" id="1.10.287.70:FF:000002">
    <property type="entry name" value="Potassium voltage-gated channel subfamily a member"/>
    <property type="match status" value="1"/>
</dbReference>
<keyword evidence="11" id="KW-0407">Ion channel</keyword>